<accession>A0AA96J3F9</accession>
<name>A0AA96EVB8_9FLAO</name>
<dbReference type="Proteomes" id="UP001304515">
    <property type="component" value="Chromosome"/>
</dbReference>
<evidence type="ECO:0000313" key="2">
    <source>
        <dbReference type="EMBL" id="WNM20637.1"/>
    </source>
</evidence>
<evidence type="ECO:0000313" key="3">
    <source>
        <dbReference type="Proteomes" id="UP001304515"/>
    </source>
</evidence>
<keyword evidence="3" id="KW-1185">Reference proteome</keyword>
<sequence>MTNIRNYMLSTQTNIALQLVHTLSADELAAFEKEFSKLTSQKAQTVPKVTKKNNPNDVNVLANKLILRHRAKNIRSKSNLV</sequence>
<dbReference type="RefSeq" id="WP_313324036.1">
    <property type="nucleotide sequence ID" value="NZ_CP134878.1"/>
</dbReference>
<organism evidence="1">
    <name type="scientific">Flavobacterium capsici</name>
    <dbReference type="NCBI Taxonomy" id="3075618"/>
    <lineage>
        <taxon>Bacteria</taxon>
        <taxon>Pseudomonadati</taxon>
        <taxon>Bacteroidota</taxon>
        <taxon>Flavobacteriia</taxon>
        <taxon>Flavobacteriales</taxon>
        <taxon>Flavobacteriaceae</taxon>
        <taxon>Flavobacterium</taxon>
    </lineage>
</organism>
<gene>
    <name evidence="2" type="ORF">RN605_08035</name>
    <name evidence="1" type="ORF">RN608_00865</name>
</gene>
<reference evidence="1 3" key="1">
    <citation type="submission" date="2023-09" db="EMBL/GenBank/DDBJ databases">
        <title>Flavobacterium sp. a novel bacteria isolate from Pepper rhizosphere.</title>
        <authorList>
            <person name="Peng Y."/>
            <person name="Lee J."/>
        </authorList>
    </citation>
    <scope>NUCLEOTIDE SEQUENCE</scope>
    <source>
        <strain evidence="1">PMR2A8</strain>
        <strain evidence="2 3">PMTSA4</strain>
    </source>
</reference>
<dbReference type="EMBL" id="CP134890">
    <property type="protein sequence ID" value="WNM20637.1"/>
    <property type="molecule type" value="Genomic_DNA"/>
</dbReference>
<dbReference type="AlphaFoldDB" id="A0AA96EVB8"/>
<accession>A0AA96EVB8</accession>
<dbReference type="EMBL" id="CP134878">
    <property type="protein sequence ID" value="WNM19248.1"/>
    <property type="molecule type" value="Genomic_DNA"/>
</dbReference>
<dbReference type="KEGG" id="fcj:RN605_08035"/>
<protein>
    <submittedName>
        <fullName evidence="1">Uncharacterized protein</fullName>
    </submittedName>
</protein>
<evidence type="ECO:0000313" key="1">
    <source>
        <dbReference type="EMBL" id="WNM19248.1"/>
    </source>
</evidence>
<proteinExistence type="predicted"/>